<dbReference type="GO" id="GO:0098869">
    <property type="term" value="P:cellular oxidant detoxification"/>
    <property type="evidence" value="ECO:0007669"/>
    <property type="project" value="InterPro"/>
</dbReference>
<name>A0AA41SQ86_PAPNU</name>
<gene>
    <name evidence="3" type="ORF">MKW94_006492</name>
</gene>
<sequence length="101" mass="11932">MAQKIMMRQRNEELESELQKSLEREEKMRAELEKTTERLYVVEEAEERLCSQLGELEAEALDHIRLYQDQIRSLNEQLSQAQSLLQSVNSSSPNRFIKVSY</sequence>
<keyword evidence="1" id="KW-0175">Coiled coil</keyword>
<dbReference type="EMBL" id="JAJJMA010184740">
    <property type="protein sequence ID" value="MCL7037913.1"/>
    <property type="molecule type" value="Genomic_DNA"/>
</dbReference>
<evidence type="ECO:0000256" key="2">
    <source>
        <dbReference type="SAM" id="MobiDB-lite"/>
    </source>
</evidence>
<proteinExistence type="predicted"/>
<feature type="coiled-coil region" evidence="1">
    <location>
        <begin position="64"/>
        <end position="91"/>
    </location>
</feature>
<dbReference type="Proteomes" id="UP001177140">
    <property type="component" value="Unassembled WGS sequence"/>
</dbReference>
<dbReference type="InterPro" id="IPR039282">
    <property type="entry name" value="LSU"/>
</dbReference>
<organism evidence="3 4">
    <name type="scientific">Papaver nudicaule</name>
    <name type="common">Iceland poppy</name>
    <dbReference type="NCBI Taxonomy" id="74823"/>
    <lineage>
        <taxon>Eukaryota</taxon>
        <taxon>Viridiplantae</taxon>
        <taxon>Streptophyta</taxon>
        <taxon>Embryophyta</taxon>
        <taxon>Tracheophyta</taxon>
        <taxon>Spermatophyta</taxon>
        <taxon>Magnoliopsida</taxon>
        <taxon>Ranunculales</taxon>
        <taxon>Papaveraceae</taxon>
        <taxon>Papaveroideae</taxon>
        <taxon>Papaver</taxon>
    </lineage>
</organism>
<keyword evidence="4" id="KW-1185">Reference proteome</keyword>
<evidence type="ECO:0000256" key="1">
    <source>
        <dbReference type="SAM" id="Coils"/>
    </source>
</evidence>
<dbReference type="PANTHER" id="PTHR34283:SF1">
    <property type="entry name" value="PROTEIN RESPONSE TO LOW SULFUR 1"/>
    <property type="match status" value="1"/>
</dbReference>
<protein>
    <submittedName>
        <fullName evidence="3">Uncharacterized protein</fullName>
    </submittedName>
</protein>
<dbReference type="Pfam" id="PF24980">
    <property type="entry name" value="LSU"/>
    <property type="match status" value="1"/>
</dbReference>
<reference evidence="3" key="1">
    <citation type="submission" date="2022-03" db="EMBL/GenBank/DDBJ databases">
        <title>A functionally conserved STORR gene fusion in Papaver species that diverged 16.8 million years ago.</title>
        <authorList>
            <person name="Catania T."/>
        </authorList>
    </citation>
    <scope>NUCLEOTIDE SEQUENCE</scope>
    <source>
        <strain evidence="3">S-191538</strain>
    </source>
</reference>
<dbReference type="PANTHER" id="PTHR34283">
    <property type="entry name" value="PROTEIN RESPONSE TO LOW SULFUR 1"/>
    <property type="match status" value="1"/>
</dbReference>
<feature type="region of interest" description="Disordered" evidence="2">
    <location>
        <begin position="1"/>
        <end position="23"/>
    </location>
</feature>
<dbReference type="AlphaFoldDB" id="A0AA41SQ86"/>
<evidence type="ECO:0000313" key="3">
    <source>
        <dbReference type="EMBL" id="MCL7037913.1"/>
    </source>
</evidence>
<accession>A0AA41SQ86</accession>
<feature type="compositionally biased region" description="Basic and acidic residues" evidence="2">
    <location>
        <begin position="9"/>
        <end position="23"/>
    </location>
</feature>
<comment type="caution">
    <text evidence="3">The sequence shown here is derived from an EMBL/GenBank/DDBJ whole genome shotgun (WGS) entry which is preliminary data.</text>
</comment>
<evidence type="ECO:0000313" key="4">
    <source>
        <dbReference type="Proteomes" id="UP001177140"/>
    </source>
</evidence>